<reference evidence="1 2" key="1">
    <citation type="submission" date="2013-08" db="EMBL/GenBank/DDBJ databases">
        <authorList>
            <person name="Durkin A.S."/>
            <person name="Haft D.R."/>
            <person name="McCorrison J."/>
            <person name="Torralba M."/>
            <person name="Gillis M."/>
            <person name="Haft D.H."/>
            <person name="Methe B."/>
            <person name="Sutton G."/>
            <person name="Nelson K.E."/>
        </authorList>
    </citation>
    <scope>NUCLEOTIDE SEQUENCE [LARGE SCALE GENOMIC DNA]</scope>
    <source>
        <strain evidence="1 2">F0195</strain>
    </source>
</reference>
<protein>
    <submittedName>
        <fullName evidence="1">Uncharacterized protein</fullName>
    </submittedName>
</protein>
<gene>
    <name evidence="1" type="ORF">HMPREF1316_1233</name>
</gene>
<proteinExistence type="predicted"/>
<organism evidence="1 2">
    <name type="scientific">Olsenella profusa F0195</name>
    <dbReference type="NCBI Taxonomy" id="1125712"/>
    <lineage>
        <taxon>Bacteria</taxon>
        <taxon>Bacillati</taxon>
        <taxon>Actinomycetota</taxon>
        <taxon>Coriobacteriia</taxon>
        <taxon>Coriobacteriales</taxon>
        <taxon>Atopobiaceae</taxon>
        <taxon>Olsenella</taxon>
    </lineage>
</organism>
<evidence type="ECO:0000313" key="1">
    <source>
        <dbReference type="EMBL" id="ERL06324.1"/>
    </source>
</evidence>
<comment type="caution">
    <text evidence="1">The sequence shown here is derived from an EMBL/GenBank/DDBJ whole genome shotgun (WGS) entry which is preliminary data.</text>
</comment>
<sequence>MTMAVEARDRPAAGRMGCDGLLVGRMSLRHRLHAEGRVRRAPGTSAFCLGARMCP</sequence>
<name>U2SZV2_9ACTN</name>
<dbReference type="PATRIC" id="fig|1125712.3.peg.2229"/>
<evidence type="ECO:0000313" key="2">
    <source>
        <dbReference type="Proteomes" id="UP000016638"/>
    </source>
</evidence>
<dbReference type="AlphaFoldDB" id="U2SZV2"/>
<dbReference type="Proteomes" id="UP000016638">
    <property type="component" value="Unassembled WGS sequence"/>
</dbReference>
<keyword evidence="2" id="KW-1185">Reference proteome</keyword>
<accession>U2SZV2</accession>
<dbReference type="STRING" id="1125712.HMPREF1316_1233"/>
<dbReference type="EMBL" id="AWEZ01000067">
    <property type="protein sequence ID" value="ERL06324.1"/>
    <property type="molecule type" value="Genomic_DNA"/>
</dbReference>